<protein>
    <submittedName>
        <fullName evidence="1">Uncharacterized protein</fullName>
    </submittedName>
</protein>
<evidence type="ECO:0000313" key="2">
    <source>
        <dbReference type="Proteomes" id="UP000257109"/>
    </source>
</evidence>
<comment type="caution">
    <text evidence="1">The sequence shown here is derived from an EMBL/GenBank/DDBJ whole genome shotgun (WGS) entry which is preliminary data.</text>
</comment>
<keyword evidence="2" id="KW-1185">Reference proteome</keyword>
<dbReference type="EMBL" id="QJKJ01002105">
    <property type="protein sequence ID" value="RDY04315.1"/>
    <property type="molecule type" value="Genomic_DNA"/>
</dbReference>
<sequence>MHMEPWNNIRLDGDPWKSTNRRLGYNETFALVTKMVTMRTLLVMVSKLKKLLYGLRQYALDIIFKVYLLGEKLALSPTEQNHHFEIEKNGTTMKNPE</sequence>
<accession>A0A371HND3</accession>
<feature type="non-terminal residue" evidence="1">
    <location>
        <position position="1"/>
    </location>
</feature>
<organism evidence="1 2">
    <name type="scientific">Mucuna pruriens</name>
    <name type="common">Velvet bean</name>
    <name type="synonym">Dolichos pruriens</name>
    <dbReference type="NCBI Taxonomy" id="157652"/>
    <lineage>
        <taxon>Eukaryota</taxon>
        <taxon>Viridiplantae</taxon>
        <taxon>Streptophyta</taxon>
        <taxon>Embryophyta</taxon>
        <taxon>Tracheophyta</taxon>
        <taxon>Spermatophyta</taxon>
        <taxon>Magnoliopsida</taxon>
        <taxon>eudicotyledons</taxon>
        <taxon>Gunneridae</taxon>
        <taxon>Pentapetalae</taxon>
        <taxon>rosids</taxon>
        <taxon>fabids</taxon>
        <taxon>Fabales</taxon>
        <taxon>Fabaceae</taxon>
        <taxon>Papilionoideae</taxon>
        <taxon>50 kb inversion clade</taxon>
        <taxon>NPAAA clade</taxon>
        <taxon>indigoferoid/millettioid clade</taxon>
        <taxon>Phaseoleae</taxon>
        <taxon>Mucuna</taxon>
    </lineage>
</organism>
<evidence type="ECO:0000313" key="1">
    <source>
        <dbReference type="EMBL" id="RDY04315.1"/>
    </source>
</evidence>
<name>A0A371HND3_MUCPR</name>
<dbReference type="AlphaFoldDB" id="A0A371HND3"/>
<gene>
    <name evidence="1" type="ORF">CR513_11993</name>
</gene>
<dbReference type="Proteomes" id="UP000257109">
    <property type="component" value="Unassembled WGS sequence"/>
</dbReference>
<proteinExistence type="predicted"/>
<reference evidence="1" key="1">
    <citation type="submission" date="2018-05" db="EMBL/GenBank/DDBJ databases">
        <title>Draft genome of Mucuna pruriens seed.</title>
        <authorList>
            <person name="Nnadi N.E."/>
            <person name="Vos R."/>
            <person name="Hasami M.H."/>
            <person name="Devisetty U.K."/>
            <person name="Aguiy J.C."/>
        </authorList>
    </citation>
    <scope>NUCLEOTIDE SEQUENCE [LARGE SCALE GENOMIC DNA]</scope>
    <source>
        <strain evidence="1">JCA_2017</strain>
    </source>
</reference>